<dbReference type="Proteomes" id="UP000284322">
    <property type="component" value="Unassembled WGS sequence"/>
</dbReference>
<dbReference type="EMBL" id="RAHJ01000021">
    <property type="protein sequence ID" value="RJX66084.1"/>
    <property type="molecule type" value="Genomic_DNA"/>
</dbReference>
<keyword evidence="2" id="KW-1185">Reference proteome</keyword>
<organism evidence="1 2">
    <name type="scientific">Tsuneonella suprasediminis</name>
    <dbReference type="NCBI Taxonomy" id="2306996"/>
    <lineage>
        <taxon>Bacteria</taxon>
        <taxon>Pseudomonadati</taxon>
        <taxon>Pseudomonadota</taxon>
        <taxon>Alphaproteobacteria</taxon>
        <taxon>Sphingomonadales</taxon>
        <taxon>Erythrobacteraceae</taxon>
        <taxon>Tsuneonella</taxon>
    </lineage>
</organism>
<name>A0A419QZ03_9SPHN</name>
<sequence>MVKAFLFSNGSPTGFKFEPDLAGQNDCTANQLERSNGDLCREAEALFEVAHGQTFQFRQKDLAR</sequence>
<evidence type="ECO:0000313" key="1">
    <source>
        <dbReference type="EMBL" id="RJX66084.1"/>
    </source>
</evidence>
<gene>
    <name evidence="1" type="ORF">D6858_14070</name>
</gene>
<accession>A0A419QZ03</accession>
<comment type="caution">
    <text evidence="1">The sequence shown here is derived from an EMBL/GenBank/DDBJ whole genome shotgun (WGS) entry which is preliminary data.</text>
</comment>
<reference evidence="1 2" key="1">
    <citation type="submission" date="2018-09" db="EMBL/GenBank/DDBJ databases">
        <title>Altererythrobacter sp.Ery1 and Ery12, the genome sequencing of novel strains in genus Alterythrobacter.</title>
        <authorList>
            <person name="Cheng H."/>
            <person name="Wu Y.-H."/>
            <person name="Fang C."/>
            <person name="Xu X.-W."/>
        </authorList>
    </citation>
    <scope>NUCLEOTIDE SEQUENCE [LARGE SCALE GENOMIC DNA]</scope>
    <source>
        <strain evidence="1 2">Ery12</strain>
    </source>
</reference>
<evidence type="ECO:0000313" key="2">
    <source>
        <dbReference type="Proteomes" id="UP000284322"/>
    </source>
</evidence>
<protein>
    <submittedName>
        <fullName evidence="1">Uncharacterized protein</fullName>
    </submittedName>
</protein>
<proteinExistence type="predicted"/>
<dbReference type="AlphaFoldDB" id="A0A419QZ03"/>